<dbReference type="eggNOG" id="COG1357">
    <property type="taxonomic scope" value="Bacteria"/>
</dbReference>
<dbReference type="EMBL" id="GL890966">
    <property type="protein sequence ID" value="EGJ29761.1"/>
    <property type="molecule type" value="Genomic_DNA"/>
</dbReference>
<dbReference type="SMART" id="SM00100">
    <property type="entry name" value="cNMP"/>
    <property type="match status" value="1"/>
</dbReference>
<reference evidence="3" key="1">
    <citation type="journal article" date="2011" name="Proc. Natl. Acad. Sci. U.S.A.">
        <title>Genomic insights into the physiology and ecology of the marine filamentous cyanobacterium Lyngbya majuscula.</title>
        <authorList>
            <person name="Jones A.C."/>
            <person name="Monroe E.A."/>
            <person name="Podell S."/>
            <person name="Hess W.R."/>
            <person name="Klages S."/>
            <person name="Esquenazi E."/>
            <person name="Niessen S."/>
            <person name="Hoover H."/>
            <person name="Rothmann M."/>
            <person name="Lasken R.S."/>
            <person name="Yates J.R.III."/>
            <person name="Reinhardt R."/>
            <person name="Kube M."/>
            <person name="Burkart M.D."/>
            <person name="Allen E.E."/>
            <person name="Dorrestein P.C."/>
            <person name="Gerwick W.H."/>
            <person name="Gerwick L."/>
        </authorList>
    </citation>
    <scope>NUCLEOTIDE SEQUENCE [LARGE SCALE GENOMIC DNA]</scope>
    <source>
        <strain evidence="3">3L</strain>
    </source>
</reference>
<dbReference type="HOGENOM" id="CLU_846824_0_0_3"/>
<dbReference type="PROSITE" id="PS50042">
    <property type="entry name" value="CNMP_BINDING_3"/>
    <property type="match status" value="1"/>
</dbReference>
<feature type="domain" description="Cyclic nucleotide-binding" evidence="1">
    <location>
        <begin position="155"/>
        <end position="265"/>
    </location>
</feature>
<organism evidence="2 3">
    <name type="scientific">Moorena producens 3L</name>
    <dbReference type="NCBI Taxonomy" id="489825"/>
    <lineage>
        <taxon>Bacteria</taxon>
        <taxon>Bacillati</taxon>
        <taxon>Cyanobacteriota</taxon>
        <taxon>Cyanophyceae</taxon>
        <taxon>Coleofasciculales</taxon>
        <taxon>Coleofasciculaceae</taxon>
        <taxon>Moorena</taxon>
    </lineage>
</organism>
<dbReference type="AlphaFoldDB" id="F4Y029"/>
<evidence type="ECO:0000313" key="3">
    <source>
        <dbReference type="Proteomes" id="UP000003959"/>
    </source>
</evidence>
<keyword evidence="3" id="KW-1185">Reference proteome</keyword>
<dbReference type="Pfam" id="PF00805">
    <property type="entry name" value="Pentapeptide"/>
    <property type="match status" value="1"/>
</dbReference>
<dbReference type="PANTHER" id="PTHR14136:SF17">
    <property type="entry name" value="BTB_POZ DOMAIN-CONTAINING PROTEIN KCTD9"/>
    <property type="match status" value="1"/>
</dbReference>
<dbReference type="SUPFAM" id="SSF141571">
    <property type="entry name" value="Pentapeptide repeat-like"/>
    <property type="match status" value="1"/>
</dbReference>
<dbReference type="Proteomes" id="UP000003959">
    <property type="component" value="Unassembled WGS sequence"/>
</dbReference>
<dbReference type="InterPro" id="IPR001646">
    <property type="entry name" value="5peptide_repeat"/>
</dbReference>
<dbReference type="InterPro" id="IPR018490">
    <property type="entry name" value="cNMP-bd_dom_sf"/>
</dbReference>
<dbReference type="InterPro" id="IPR000595">
    <property type="entry name" value="cNMP-bd_dom"/>
</dbReference>
<dbReference type="Gene3D" id="2.160.20.80">
    <property type="entry name" value="E3 ubiquitin-protein ligase SopA"/>
    <property type="match status" value="1"/>
</dbReference>
<accession>F4Y029</accession>
<evidence type="ECO:0000259" key="1">
    <source>
        <dbReference type="PROSITE" id="PS50042"/>
    </source>
</evidence>
<dbReference type="InterPro" id="IPR014710">
    <property type="entry name" value="RmlC-like_jellyroll"/>
</dbReference>
<evidence type="ECO:0000313" key="2">
    <source>
        <dbReference type="EMBL" id="EGJ29761.1"/>
    </source>
</evidence>
<protein>
    <submittedName>
        <fullName evidence="2">Hypothetical cyclic nucleotide-binding domain protein</fullName>
    </submittedName>
</protein>
<dbReference type="CDD" id="cd00038">
    <property type="entry name" value="CAP_ED"/>
    <property type="match status" value="1"/>
</dbReference>
<dbReference type="eggNOG" id="COG0664">
    <property type="taxonomic scope" value="Bacteria"/>
</dbReference>
<dbReference type="PANTHER" id="PTHR14136">
    <property type="entry name" value="BTB_POZ DOMAIN-CONTAINING PROTEIN KCTD9"/>
    <property type="match status" value="1"/>
</dbReference>
<sequence>MTNEQSKPVTNEKFNQELEEFIRSVEGANTTNFSQLAEIAELNLYEDLARVDLSGVNLENVNLNNADLRGTNFRNANLTGADFRNANLTGADFNDAILDNAQFGNNSGLTEDIISALKAQGAIFFDDSEEFLLPTEKLHNVEALWKQGIKKTILMIEELSDKDVEWMIATGSKKEIIADTTLIEEGKEIDALYIVLDGQFTVSVGGRDIAELSGGEVVGEMSFLKRSLPAATVTAINDSVVWSICRHKLQEKLQQDKDFASRFYKATSIILADRLLGQSYQNQYSQIQPLPNYYCSPKNLNNQAYLNRYDAQQKLYSLIKGMSDKCFS</sequence>
<dbReference type="Pfam" id="PF00027">
    <property type="entry name" value="cNMP_binding"/>
    <property type="match status" value="1"/>
</dbReference>
<name>F4Y029_9CYAN</name>
<dbReference type="RefSeq" id="WP_008188905.1">
    <property type="nucleotide sequence ID" value="NZ_GL890966.1"/>
</dbReference>
<gene>
    <name evidence="2" type="ORF">LYNGBM3L_60350</name>
</gene>
<proteinExistence type="predicted"/>
<dbReference type="Gene3D" id="2.60.120.10">
    <property type="entry name" value="Jelly Rolls"/>
    <property type="match status" value="1"/>
</dbReference>
<dbReference type="SUPFAM" id="SSF51206">
    <property type="entry name" value="cAMP-binding domain-like"/>
    <property type="match status" value="1"/>
</dbReference>
<dbReference type="InterPro" id="IPR051082">
    <property type="entry name" value="Pentapeptide-BTB/POZ_domain"/>
</dbReference>